<dbReference type="SUPFAM" id="SSF48013">
    <property type="entry name" value="NusB-like"/>
    <property type="match status" value="1"/>
</dbReference>
<dbReference type="RefSeq" id="WP_033093985.1">
    <property type="nucleotide sequence ID" value="NZ_JQED01000029.1"/>
</dbReference>
<feature type="domain" description="NusB/RsmB/TIM44" evidence="7">
    <location>
        <begin position="7"/>
        <end position="132"/>
    </location>
</feature>
<evidence type="ECO:0000259" key="7">
    <source>
        <dbReference type="Pfam" id="PF01029"/>
    </source>
</evidence>
<protein>
    <recommendedName>
        <fullName evidence="6">Transcription antitermination protein NusB</fullName>
    </recommendedName>
    <alternativeName>
        <fullName evidence="6">Antitermination factor NusB</fullName>
    </alternativeName>
</protein>
<dbReference type="GO" id="GO:0005829">
    <property type="term" value="C:cytosol"/>
    <property type="evidence" value="ECO:0007669"/>
    <property type="project" value="TreeGrafter"/>
</dbReference>
<dbReference type="PATRIC" id="fig|28229.4.peg.2268"/>
<comment type="caution">
    <text evidence="8">The sequence shown here is derived from an EMBL/GenBank/DDBJ whole genome shotgun (WGS) entry which is preliminary data.</text>
</comment>
<evidence type="ECO:0000256" key="4">
    <source>
        <dbReference type="ARBA" id="ARBA00023015"/>
    </source>
</evidence>
<keyword evidence="2 6" id="KW-0889">Transcription antitermination</keyword>
<evidence type="ECO:0000256" key="5">
    <source>
        <dbReference type="ARBA" id="ARBA00023163"/>
    </source>
</evidence>
<accession>A0A099KKL8</accession>
<dbReference type="InterPro" id="IPR035926">
    <property type="entry name" value="NusB-like_sf"/>
</dbReference>
<dbReference type="InterPro" id="IPR011605">
    <property type="entry name" value="NusB_fam"/>
</dbReference>
<evidence type="ECO:0000313" key="9">
    <source>
        <dbReference type="Proteomes" id="UP000029843"/>
    </source>
</evidence>
<keyword evidence="4 6" id="KW-0805">Transcription regulation</keyword>
<dbReference type="GO" id="GO:0003723">
    <property type="term" value="F:RNA binding"/>
    <property type="evidence" value="ECO:0007669"/>
    <property type="project" value="UniProtKB-UniRule"/>
</dbReference>
<dbReference type="GO" id="GO:0031564">
    <property type="term" value="P:transcription antitermination"/>
    <property type="evidence" value="ECO:0007669"/>
    <property type="project" value="UniProtKB-KW"/>
</dbReference>
<dbReference type="OrthoDB" id="9789556at2"/>
<evidence type="ECO:0000256" key="1">
    <source>
        <dbReference type="ARBA" id="ARBA00005952"/>
    </source>
</evidence>
<dbReference type="EMBL" id="JQED01000029">
    <property type="protein sequence ID" value="KGJ91354.1"/>
    <property type="molecule type" value="Genomic_DNA"/>
</dbReference>
<dbReference type="GO" id="GO:0006353">
    <property type="term" value="P:DNA-templated transcription termination"/>
    <property type="evidence" value="ECO:0007669"/>
    <property type="project" value="UniProtKB-UniRule"/>
</dbReference>
<sequence>MKPSPRRKARELAVQAVYSWQVSKNPINDVEVNFITDNSKRRFDIEYFQLLFRGVTANVGSIDDAIIPYVDRPLDDIDQVEKAILRVAVFELKDCTDVPYRVVINEAIELAKSFAADDSHKFVNGVLDKAVKLIRPEE</sequence>
<evidence type="ECO:0000256" key="2">
    <source>
        <dbReference type="ARBA" id="ARBA00022814"/>
    </source>
</evidence>
<evidence type="ECO:0000256" key="6">
    <source>
        <dbReference type="HAMAP-Rule" id="MF_00073"/>
    </source>
</evidence>
<name>A0A099KKL8_COLPS</name>
<keyword evidence="5 6" id="KW-0804">Transcription</keyword>
<dbReference type="PANTHER" id="PTHR11078:SF3">
    <property type="entry name" value="ANTITERMINATION NUSB DOMAIN-CONTAINING PROTEIN"/>
    <property type="match status" value="1"/>
</dbReference>
<dbReference type="Proteomes" id="UP000029843">
    <property type="component" value="Unassembled WGS sequence"/>
</dbReference>
<dbReference type="Gene3D" id="1.10.940.10">
    <property type="entry name" value="NusB-like"/>
    <property type="match status" value="1"/>
</dbReference>
<keyword evidence="3 6" id="KW-0694">RNA-binding</keyword>
<dbReference type="CDD" id="cd00619">
    <property type="entry name" value="Terminator_NusB"/>
    <property type="match status" value="1"/>
</dbReference>
<dbReference type="AlphaFoldDB" id="A0A099KKL8"/>
<dbReference type="InterPro" id="IPR006027">
    <property type="entry name" value="NusB_RsmB_TIM44"/>
</dbReference>
<dbReference type="PANTHER" id="PTHR11078">
    <property type="entry name" value="N UTILIZATION SUBSTANCE PROTEIN B-RELATED"/>
    <property type="match status" value="1"/>
</dbReference>
<dbReference type="NCBIfam" id="TIGR01951">
    <property type="entry name" value="nusB"/>
    <property type="match status" value="1"/>
</dbReference>
<comment type="function">
    <text evidence="6">Involved in transcription antitermination. Required for transcription of ribosomal RNA (rRNA) genes. Binds specifically to the boxA antiterminator sequence of the ribosomal RNA (rrn) operons.</text>
</comment>
<dbReference type="FunFam" id="1.10.940.10:FF:000001">
    <property type="entry name" value="Transcription antitermination factor NusB"/>
    <property type="match status" value="1"/>
</dbReference>
<evidence type="ECO:0000313" key="8">
    <source>
        <dbReference type="EMBL" id="KGJ91354.1"/>
    </source>
</evidence>
<proteinExistence type="inferred from homology"/>
<organism evidence="8 9">
    <name type="scientific">Colwellia psychrerythraea</name>
    <name type="common">Vibrio psychroerythus</name>
    <dbReference type="NCBI Taxonomy" id="28229"/>
    <lineage>
        <taxon>Bacteria</taxon>
        <taxon>Pseudomonadati</taxon>
        <taxon>Pseudomonadota</taxon>
        <taxon>Gammaproteobacteria</taxon>
        <taxon>Alteromonadales</taxon>
        <taxon>Colwelliaceae</taxon>
        <taxon>Colwellia</taxon>
    </lineage>
</organism>
<comment type="similarity">
    <text evidence="1 6">Belongs to the NusB family.</text>
</comment>
<gene>
    <name evidence="6" type="primary">nusB</name>
    <name evidence="8" type="ORF">ND2E_3219</name>
</gene>
<dbReference type="HAMAP" id="MF_00073">
    <property type="entry name" value="NusB"/>
    <property type="match status" value="1"/>
</dbReference>
<reference evidence="8 9" key="1">
    <citation type="submission" date="2014-08" db="EMBL/GenBank/DDBJ databases">
        <title>Genomic and Phenotypic Diversity of Colwellia psychrerythraea strains from Disparate Marine Basins.</title>
        <authorList>
            <person name="Techtmann S.M."/>
            <person name="Stelling S.C."/>
            <person name="Utturkar S.M."/>
            <person name="Alshibli N."/>
            <person name="Harris A."/>
            <person name="Brown S.D."/>
            <person name="Hazen T.C."/>
        </authorList>
    </citation>
    <scope>NUCLEOTIDE SEQUENCE [LARGE SCALE GENOMIC DNA]</scope>
    <source>
        <strain evidence="8 9">ND2E</strain>
    </source>
</reference>
<dbReference type="Pfam" id="PF01029">
    <property type="entry name" value="NusB"/>
    <property type="match status" value="1"/>
</dbReference>
<evidence type="ECO:0000256" key="3">
    <source>
        <dbReference type="ARBA" id="ARBA00022884"/>
    </source>
</evidence>